<name>A0A4R8FL85_9GAMM</name>
<comment type="caution">
    <text evidence="1">The sequence shown here is derived from an EMBL/GenBank/DDBJ whole genome shotgun (WGS) entry which is preliminary data.</text>
</comment>
<gene>
    <name evidence="1" type="ORF">DFO67_1261</name>
</gene>
<dbReference type="Proteomes" id="UP000294489">
    <property type="component" value="Unassembled WGS sequence"/>
</dbReference>
<evidence type="ECO:0000313" key="2">
    <source>
        <dbReference type="Proteomes" id="UP000294489"/>
    </source>
</evidence>
<proteinExistence type="predicted"/>
<organism evidence="1 2">
    <name type="scientific">Modicisalibacter xianhensis</name>
    <dbReference type="NCBI Taxonomy" id="442341"/>
    <lineage>
        <taxon>Bacteria</taxon>
        <taxon>Pseudomonadati</taxon>
        <taxon>Pseudomonadota</taxon>
        <taxon>Gammaproteobacteria</taxon>
        <taxon>Oceanospirillales</taxon>
        <taxon>Halomonadaceae</taxon>
        <taxon>Modicisalibacter</taxon>
    </lineage>
</organism>
<dbReference type="AlphaFoldDB" id="A0A4R8FL85"/>
<evidence type="ECO:0000313" key="1">
    <source>
        <dbReference type="EMBL" id="TDX22931.1"/>
    </source>
</evidence>
<dbReference type="RefSeq" id="WP_134020768.1">
    <property type="nucleotide sequence ID" value="NZ_SOEC01000026.1"/>
</dbReference>
<dbReference type="EMBL" id="SOEC01000026">
    <property type="protein sequence ID" value="TDX22931.1"/>
    <property type="molecule type" value="Genomic_DNA"/>
</dbReference>
<protein>
    <submittedName>
        <fullName evidence="1">Uncharacterized protein</fullName>
    </submittedName>
</protein>
<accession>A0A4R8FL85</accession>
<reference evidence="1 2" key="1">
    <citation type="submission" date="2019-03" db="EMBL/GenBank/DDBJ databases">
        <title>Freshwater and sediment microbial communities from various areas in North America, analyzing microbe dynamics in response to fracking.</title>
        <authorList>
            <person name="Lamendella R."/>
        </authorList>
    </citation>
    <scope>NUCLEOTIDE SEQUENCE [LARGE SCALE GENOMIC DNA]</scope>
    <source>
        <strain evidence="1 2">6_TX</strain>
    </source>
</reference>
<dbReference type="OrthoDB" id="6659686at2"/>
<sequence>MAGKLTELIRDSKNTKKELVSFTVRIPEELNSFIEELSEHLSLSKQATATKMLEEAADIATDAINQDTVEIEDSSNFRFHLLNTCKRHSLRDHQMMVDKGVAAAFSEPWKFNIDRINKGDVVFLYENGKGIVAFGKGTGKILKREHKGEPNMCHYQQLEGFTKLENPLTAKQIKAILGRPFPFLRTMTGISDGEKILAAISQ</sequence>